<keyword evidence="2" id="KW-1185">Reference proteome</keyword>
<comment type="caution">
    <text evidence="1">The sequence shown here is derived from an EMBL/GenBank/DDBJ whole genome shotgun (WGS) entry which is preliminary data.</text>
</comment>
<evidence type="ECO:0000313" key="1">
    <source>
        <dbReference type="EMBL" id="MBB2172843.1"/>
    </source>
</evidence>
<sequence>MKGLDLINKLHADDLKPAIDRYVRWIIASRADGAEVDQCEVELAEALDELGKAAKAAREALRASVHDEMLECGILQFDTLNFSASHVAGAQRATVTDLKKLRAARPDLFKPQPDNLDTAALTKLLKAGIMVDGAELSNGGAGHIQIKARKDQAA</sequence>
<protein>
    <submittedName>
        <fullName evidence="1">Uncharacterized protein</fullName>
    </submittedName>
</protein>
<gene>
    <name evidence="1" type="ORF">HLH35_12060</name>
</gene>
<dbReference type="RefSeq" id="WP_182979369.1">
    <property type="nucleotide sequence ID" value="NZ_BAABGB010000005.1"/>
</dbReference>
<dbReference type="EMBL" id="JABEQE010000010">
    <property type="protein sequence ID" value="MBB2172843.1"/>
    <property type="molecule type" value="Genomic_DNA"/>
</dbReference>
<proteinExistence type="predicted"/>
<dbReference type="InterPro" id="IPR008840">
    <property type="entry name" value="Sipho_Gp157"/>
</dbReference>
<name>A0A7W4P2G0_9PROT</name>
<dbReference type="AlphaFoldDB" id="A0A7W4P2G0"/>
<dbReference type="Proteomes" id="UP000577891">
    <property type="component" value="Unassembled WGS sequence"/>
</dbReference>
<dbReference type="Pfam" id="PF05565">
    <property type="entry name" value="Sipho_Gp157"/>
    <property type="match status" value="1"/>
</dbReference>
<accession>A0A7W4P2G0</accession>
<evidence type="ECO:0000313" key="2">
    <source>
        <dbReference type="Proteomes" id="UP000577891"/>
    </source>
</evidence>
<reference evidence="1 2" key="1">
    <citation type="submission" date="2020-04" db="EMBL/GenBank/DDBJ databases">
        <title>Description of novel Gluconacetobacter.</title>
        <authorList>
            <person name="Sombolestani A."/>
        </authorList>
    </citation>
    <scope>NUCLEOTIDE SEQUENCE [LARGE SCALE GENOMIC DNA]</scope>
    <source>
        <strain evidence="1 2">LMG 27724</strain>
    </source>
</reference>
<organism evidence="1 2">
    <name type="scientific">Gluconacetobacter asukensis</name>
    <dbReference type="NCBI Taxonomy" id="1017181"/>
    <lineage>
        <taxon>Bacteria</taxon>
        <taxon>Pseudomonadati</taxon>
        <taxon>Pseudomonadota</taxon>
        <taxon>Alphaproteobacteria</taxon>
        <taxon>Acetobacterales</taxon>
        <taxon>Acetobacteraceae</taxon>
        <taxon>Gluconacetobacter</taxon>
    </lineage>
</organism>